<accession>A0A4S4KC37</accession>
<proteinExistence type="predicted"/>
<gene>
    <name evidence="1" type="ORF">EW026_g7498</name>
</gene>
<keyword evidence="2" id="KW-1185">Reference proteome</keyword>
<evidence type="ECO:0000313" key="2">
    <source>
        <dbReference type="Proteomes" id="UP000309038"/>
    </source>
</evidence>
<dbReference type="EMBL" id="SGPJ01000558">
    <property type="protein sequence ID" value="THG93849.1"/>
    <property type="molecule type" value="Genomic_DNA"/>
</dbReference>
<comment type="caution">
    <text evidence="1">The sequence shown here is derived from an EMBL/GenBank/DDBJ whole genome shotgun (WGS) entry which is preliminary data.</text>
</comment>
<dbReference type="AlphaFoldDB" id="A0A4S4KC37"/>
<dbReference type="PANTHER" id="PTHR33875:SF2">
    <property type="entry name" value="ACR183CP"/>
    <property type="match status" value="1"/>
</dbReference>
<dbReference type="InterPro" id="IPR036249">
    <property type="entry name" value="Thioredoxin-like_sf"/>
</dbReference>
<dbReference type="SUPFAM" id="SSF52833">
    <property type="entry name" value="Thioredoxin-like"/>
    <property type="match status" value="1"/>
</dbReference>
<sequence length="207" mass="22722">MALQPSLAPLVIMGDRNAPHTLDVFSVDYVCPFSKKLATTLDQVVKPLLAEGGEYAGKAKVIFRNHPQPWHASSTFVHEAGLALVRIAPLKFWAFSLALFDHQDDYFDQPTSKLTPDAIRNKLADLAVNTLVIGEDDRQGFLDLLTPSSTPNGGVAVTDDLKYTIKFGRQNGIHVSPTVLLDGLVANEISSSWDEGKWKDFFASKLV</sequence>
<evidence type="ECO:0000313" key="1">
    <source>
        <dbReference type="EMBL" id="THG93849.1"/>
    </source>
</evidence>
<dbReference type="Gene3D" id="3.40.30.10">
    <property type="entry name" value="Glutaredoxin"/>
    <property type="match status" value="1"/>
</dbReference>
<dbReference type="PANTHER" id="PTHR33875">
    <property type="entry name" value="OS09G0542200 PROTEIN"/>
    <property type="match status" value="1"/>
</dbReference>
<name>A0A4S4KC37_9APHY</name>
<protein>
    <submittedName>
        <fullName evidence="1">Uncharacterized protein</fullName>
    </submittedName>
</protein>
<reference evidence="1 2" key="1">
    <citation type="submission" date="2019-02" db="EMBL/GenBank/DDBJ databases">
        <title>Genome sequencing of the rare red list fungi Phlebia centrifuga.</title>
        <authorList>
            <person name="Buettner E."/>
            <person name="Kellner H."/>
        </authorList>
    </citation>
    <scope>NUCLEOTIDE SEQUENCE [LARGE SCALE GENOMIC DNA]</scope>
    <source>
        <strain evidence="1 2">DSM 108282</strain>
    </source>
</reference>
<organism evidence="1 2">
    <name type="scientific">Hermanssonia centrifuga</name>
    <dbReference type="NCBI Taxonomy" id="98765"/>
    <lineage>
        <taxon>Eukaryota</taxon>
        <taxon>Fungi</taxon>
        <taxon>Dikarya</taxon>
        <taxon>Basidiomycota</taxon>
        <taxon>Agaricomycotina</taxon>
        <taxon>Agaricomycetes</taxon>
        <taxon>Polyporales</taxon>
        <taxon>Meruliaceae</taxon>
        <taxon>Hermanssonia</taxon>
    </lineage>
</organism>
<dbReference type="Proteomes" id="UP000309038">
    <property type="component" value="Unassembled WGS sequence"/>
</dbReference>